<evidence type="ECO:0000313" key="3">
    <source>
        <dbReference type="Proteomes" id="UP000018144"/>
    </source>
</evidence>
<name>U4KXX8_PYROM</name>
<evidence type="ECO:0000256" key="1">
    <source>
        <dbReference type="SAM" id="Phobius"/>
    </source>
</evidence>
<feature type="transmembrane region" description="Helical" evidence="1">
    <location>
        <begin position="25"/>
        <end position="43"/>
    </location>
</feature>
<proteinExistence type="predicted"/>
<keyword evidence="1" id="KW-0812">Transmembrane</keyword>
<dbReference type="PANTHER" id="PTHR40466">
    <property type="entry name" value="EXPRESSED PROTEIN"/>
    <property type="match status" value="1"/>
</dbReference>
<dbReference type="eggNOG" id="ENOG502S6NX">
    <property type="taxonomic scope" value="Eukaryota"/>
</dbReference>
<protein>
    <submittedName>
        <fullName evidence="2">Similar to Uncharacterized protein C3H7.08c acc. no. O74383</fullName>
    </submittedName>
</protein>
<dbReference type="OMA" id="PELFITW"/>
<keyword evidence="1" id="KW-0472">Membrane</keyword>
<dbReference type="AlphaFoldDB" id="U4KXX8"/>
<dbReference type="OrthoDB" id="3141857at2759"/>
<dbReference type="Proteomes" id="UP000018144">
    <property type="component" value="Unassembled WGS sequence"/>
</dbReference>
<dbReference type="InterPro" id="IPR039965">
    <property type="entry name" value="C3H7.08c"/>
</dbReference>
<evidence type="ECO:0000313" key="2">
    <source>
        <dbReference type="EMBL" id="CCX06390.1"/>
    </source>
</evidence>
<sequence>MAATASAASQAGSSLLKGARKDPELYVLGVIMAATFSVVGFYFGRNPTSKTRFGEQQVNIAENSSPWTISSDQIENNDKDNFKYMYHPGGDYRNEPRKAPSALNSVIVPNVTLPKSLHERFNKYGTDNY</sequence>
<organism evidence="2 3">
    <name type="scientific">Pyronema omphalodes (strain CBS 100304)</name>
    <name type="common">Pyronema confluens</name>
    <dbReference type="NCBI Taxonomy" id="1076935"/>
    <lineage>
        <taxon>Eukaryota</taxon>
        <taxon>Fungi</taxon>
        <taxon>Dikarya</taxon>
        <taxon>Ascomycota</taxon>
        <taxon>Pezizomycotina</taxon>
        <taxon>Pezizomycetes</taxon>
        <taxon>Pezizales</taxon>
        <taxon>Pyronemataceae</taxon>
        <taxon>Pyronema</taxon>
    </lineage>
</organism>
<reference evidence="2 3" key="1">
    <citation type="journal article" date="2013" name="PLoS Genet.">
        <title>The genome and development-dependent transcriptomes of Pyronema confluens: a window into fungal evolution.</title>
        <authorList>
            <person name="Traeger S."/>
            <person name="Altegoer F."/>
            <person name="Freitag M."/>
            <person name="Gabaldon T."/>
            <person name="Kempken F."/>
            <person name="Kumar A."/>
            <person name="Marcet-Houben M."/>
            <person name="Poggeler S."/>
            <person name="Stajich J.E."/>
            <person name="Nowrousian M."/>
        </authorList>
    </citation>
    <scope>NUCLEOTIDE SEQUENCE [LARGE SCALE GENOMIC DNA]</scope>
    <source>
        <strain evidence="3">CBS 100304</strain>
        <tissue evidence="2">Vegetative mycelium</tissue>
    </source>
</reference>
<dbReference type="PANTHER" id="PTHR40466:SF1">
    <property type="entry name" value="FUNGAL PROTEIN"/>
    <property type="match status" value="1"/>
</dbReference>
<accession>U4KXX8</accession>
<keyword evidence="1" id="KW-1133">Transmembrane helix</keyword>
<gene>
    <name evidence="2" type="ORF">PCON_05977</name>
</gene>
<keyword evidence="3" id="KW-1185">Reference proteome</keyword>
<dbReference type="EMBL" id="HF935287">
    <property type="protein sequence ID" value="CCX06390.1"/>
    <property type="molecule type" value="Genomic_DNA"/>
</dbReference>